<dbReference type="VEuPathDB" id="ToxoDB:EMH_0003340"/>
<sequence length="683" mass="74727">MPESPGNDMESILNGSLSDGRYTSGSPDSLDETSIIDEGSVLLENAGQDADKELAAEAAQTNASPKLHPLQKGQGQLLGQPSVFITTALVCFSLGTFLARFFRASQHPKSQGKHDHEKEQHTQLRQEQERESDEKGSGRGLAQQLDDMVRLQPVATQLAEAIQDPDCHYAFSEFQESLAGAKELHALVESSSLNRWDTPESVMKPVLKKGLSALSDLYEIARQHGLTMLRDTLAVHPVREFSSEELNIMKTYIGSTLAEAVQHHLSSLKLSCRAFAVNLEETEALLEGLPKLERLEDGKVVVAVAENLKFIQAAHETAKTGRQSAEELSFSAVAVTLSHIVRGQMRLYKDYRDFIEEKRAMCIDKREKLQSSPQATEAMNELDTVENLLNIGEQLLQAYRADIEEMQNAREIIPAEAIRRNAEDKGKAVKRVVDEISQLDFPLDETANEDSALDEAYEDISSRAGEDALEARRRVLEIHEEVQSRFPPNLFSSQAGEEQGQDGSLSKPRLNQAILKSVITSLQQDKENVRTAHKQAAAAADEISEGSDEGTAGRDLVAKARKAAMTAEGIAGNAEVLLLHAQLLESLESDLQVSAKLAQVGAEGTGMADITAEERQPWVAELVQKRKLQVEAVERALQTAESHSSSSDLALAAASMKNAAVEIASVVHMQQLKQAADLSVKHP</sequence>
<proteinExistence type="predicted"/>
<keyword evidence="3" id="KW-1185">Reference proteome</keyword>
<feature type="region of interest" description="Disordered" evidence="1">
    <location>
        <begin position="1"/>
        <end position="35"/>
    </location>
</feature>
<evidence type="ECO:0000313" key="3">
    <source>
        <dbReference type="Proteomes" id="UP000030744"/>
    </source>
</evidence>
<dbReference type="AlphaFoldDB" id="U6JUX4"/>
<gene>
    <name evidence="2" type="ORF">EMH_0003340</name>
</gene>
<name>U6JUX4_9EIME</name>
<evidence type="ECO:0000313" key="2">
    <source>
        <dbReference type="EMBL" id="CDJ29224.1"/>
    </source>
</evidence>
<evidence type="ECO:0000256" key="1">
    <source>
        <dbReference type="SAM" id="MobiDB-lite"/>
    </source>
</evidence>
<dbReference type="GeneID" id="25375383"/>
<reference evidence="2" key="2">
    <citation type="submission" date="2013-10" db="EMBL/GenBank/DDBJ databases">
        <authorList>
            <person name="Aslett M."/>
        </authorList>
    </citation>
    <scope>NUCLEOTIDE SEQUENCE [LARGE SCALE GENOMIC DNA]</scope>
    <source>
        <strain evidence="2">Houghton</strain>
    </source>
</reference>
<protein>
    <submittedName>
        <fullName evidence="2">Uncharacterized protein</fullName>
    </submittedName>
</protein>
<dbReference type="RefSeq" id="XP_013351793.1">
    <property type="nucleotide sequence ID" value="XM_013496339.1"/>
</dbReference>
<dbReference type="EMBL" id="HG681795">
    <property type="protein sequence ID" value="CDJ29224.1"/>
    <property type="molecule type" value="Genomic_DNA"/>
</dbReference>
<accession>U6JUX4</accession>
<dbReference type="OrthoDB" id="347769at2759"/>
<feature type="compositionally biased region" description="Basic and acidic residues" evidence="1">
    <location>
        <begin position="112"/>
        <end position="137"/>
    </location>
</feature>
<dbReference type="Proteomes" id="UP000030744">
    <property type="component" value="Unassembled WGS sequence"/>
</dbReference>
<feature type="compositionally biased region" description="Polar residues" evidence="1">
    <location>
        <begin position="13"/>
        <end position="27"/>
    </location>
</feature>
<feature type="region of interest" description="Disordered" evidence="1">
    <location>
        <begin position="108"/>
        <end position="141"/>
    </location>
</feature>
<feature type="compositionally biased region" description="Polar residues" evidence="1">
    <location>
        <begin position="490"/>
        <end position="504"/>
    </location>
</feature>
<reference evidence="2" key="1">
    <citation type="submission" date="2013-10" db="EMBL/GenBank/DDBJ databases">
        <title>Genomic analysis of the causative agents of coccidiosis in chickens.</title>
        <authorList>
            <person name="Reid A.J."/>
            <person name="Blake D."/>
            <person name="Billington K."/>
            <person name="Browne H."/>
            <person name="Dunn M."/>
            <person name="Hung S."/>
            <person name="Kawahara F."/>
            <person name="Miranda-Saavedra D."/>
            <person name="Mourier T."/>
            <person name="Nagra H."/>
            <person name="Otto T.D."/>
            <person name="Rawlings N."/>
            <person name="Sanchez A."/>
            <person name="Sanders M."/>
            <person name="Subramaniam C."/>
            <person name="Tay Y."/>
            <person name="Dear P."/>
            <person name="Doerig C."/>
            <person name="Gruber A."/>
            <person name="Parkinson J."/>
            <person name="Shirley M."/>
            <person name="Wan K.L."/>
            <person name="Berriman M."/>
            <person name="Tomley F."/>
            <person name="Pain A."/>
        </authorList>
    </citation>
    <scope>NUCLEOTIDE SEQUENCE [LARGE SCALE GENOMIC DNA]</scope>
    <source>
        <strain evidence="2">Houghton</strain>
    </source>
</reference>
<feature type="region of interest" description="Disordered" evidence="1">
    <location>
        <begin position="486"/>
        <end position="507"/>
    </location>
</feature>
<organism evidence="2 3">
    <name type="scientific">Eimeria mitis</name>
    <dbReference type="NCBI Taxonomy" id="44415"/>
    <lineage>
        <taxon>Eukaryota</taxon>
        <taxon>Sar</taxon>
        <taxon>Alveolata</taxon>
        <taxon>Apicomplexa</taxon>
        <taxon>Conoidasida</taxon>
        <taxon>Coccidia</taxon>
        <taxon>Eucoccidiorida</taxon>
        <taxon>Eimeriorina</taxon>
        <taxon>Eimeriidae</taxon>
        <taxon>Eimeria</taxon>
    </lineage>
</organism>